<dbReference type="Proteomes" id="UP001396334">
    <property type="component" value="Unassembled WGS sequence"/>
</dbReference>
<protein>
    <submittedName>
        <fullName evidence="2">Uncharacterized protein</fullName>
    </submittedName>
</protein>
<proteinExistence type="predicted"/>
<reference evidence="2 3" key="1">
    <citation type="journal article" date="2024" name="G3 (Bethesda)">
        <title>Genome assembly of Hibiscus sabdariffa L. provides insights into metabolisms of medicinal natural products.</title>
        <authorList>
            <person name="Kim T."/>
        </authorList>
    </citation>
    <scope>NUCLEOTIDE SEQUENCE [LARGE SCALE GENOMIC DNA]</scope>
    <source>
        <strain evidence="2">TK-2024</strain>
        <tissue evidence="2">Old leaves</tissue>
    </source>
</reference>
<evidence type="ECO:0000256" key="1">
    <source>
        <dbReference type="SAM" id="MobiDB-lite"/>
    </source>
</evidence>
<feature type="compositionally biased region" description="Basic and acidic residues" evidence="1">
    <location>
        <begin position="1"/>
        <end position="19"/>
    </location>
</feature>
<evidence type="ECO:0000313" key="2">
    <source>
        <dbReference type="EMBL" id="KAK9034012.1"/>
    </source>
</evidence>
<comment type="caution">
    <text evidence="2">The sequence shown here is derived from an EMBL/GenBank/DDBJ whole genome shotgun (WGS) entry which is preliminary data.</text>
</comment>
<dbReference type="EMBL" id="JBBPBN010000007">
    <property type="protein sequence ID" value="KAK9034012.1"/>
    <property type="molecule type" value="Genomic_DNA"/>
</dbReference>
<evidence type="ECO:0000313" key="3">
    <source>
        <dbReference type="Proteomes" id="UP001396334"/>
    </source>
</evidence>
<name>A0ABR2TA08_9ROSI</name>
<gene>
    <name evidence="2" type="ORF">V6N11_050191</name>
</gene>
<accession>A0ABR2TA08</accession>
<organism evidence="2 3">
    <name type="scientific">Hibiscus sabdariffa</name>
    <name type="common">roselle</name>
    <dbReference type="NCBI Taxonomy" id="183260"/>
    <lineage>
        <taxon>Eukaryota</taxon>
        <taxon>Viridiplantae</taxon>
        <taxon>Streptophyta</taxon>
        <taxon>Embryophyta</taxon>
        <taxon>Tracheophyta</taxon>
        <taxon>Spermatophyta</taxon>
        <taxon>Magnoliopsida</taxon>
        <taxon>eudicotyledons</taxon>
        <taxon>Gunneridae</taxon>
        <taxon>Pentapetalae</taxon>
        <taxon>rosids</taxon>
        <taxon>malvids</taxon>
        <taxon>Malvales</taxon>
        <taxon>Malvaceae</taxon>
        <taxon>Malvoideae</taxon>
        <taxon>Hibiscus</taxon>
    </lineage>
</organism>
<keyword evidence="3" id="KW-1185">Reference proteome</keyword>
<sequence>MLQLHERSGLPALKEDSRVSRKAKDHNHELDNLHASYSIECVHFVSVMANVAMDQSRSASILLEFQQQNRVPADGSVVGKISYANMAAPNPSDTGKSSASCNNGPSELDVFTKNCF</sequence>
<feature type="region of interest" description="Disordered" evidence="1">
    <location>
        <begin position="1"/>
        <end position="27"/>
    </location>
</feature>